<feature type="domain" description="VOC" evidence="1">
    <location>
        <begin position="9"/>
        <end position="132"/>
    </location>
</feature>
<dbReference type="EMBL" id="BMPI01000055">
    <property type="protein sequence ID" value="GGM67485.1"/>
    <property type="molecule type" value="Genomic_DNA"/>
</dbReference>
<organism evidence="2 3">
    <name type="scientific">Dactylosporangium sucinum</name>
    <dbReference type="NCBI Taxonomy" id="1424081"/>
    <lineage>
        <taxon>Bacteria</taxon>
        <taxon>Bacillati</taxon>
        <taxon>Actinomycetota</taxon>
        <taxon>Actinomycetes</taxon>
        <taxon>Micromonosporales</taxon>
        <taxon>Micromonosporaceae</taxon>
        <taxon>Dactylosporangium</taxon>
    </lineage>
</organism>
<dbReference type="Pfam" id="PF18029">
    <property type="entry name" value="Glyoxalase_6"/>
    <property type="match status" value="1"/>
</dbReference>
<accession>A0A917X538</accession>
<dbReference type="InterPro" id="IPR041581">
    <property type="entry name" value="Glyoxalase_6"/>
</dbReference>
<dbReference type="Gene3D" id="3.10.180.10">
    <property type="entry name" value="2,3-Dihydroxybiphenyl 1,2-Dioxygenase, domain 1"/>
    <property type="match status" value="1"/>
</dbReference>
<protein>
    <recommendedName>
        <fullName evidence="1">VOC domain-containing protein</fullName>
    </recommendedName>
</protein>
<comment type="caution">
    <text evidence="2">The sequence shown here is derived from an EMBL/GenBank/DDBJ whole genome shotgun (WGS) entry which is preliminary data.</text>
</comment>
<gene>
    <name evidence="2" type="ORF">GCM10007977_081600</name>
</gene>
<dbReference type="AlphaFoldDB" id="A0A917X538"/>
<dbReference type="Proteomes" id="UP000642070">
    <property type="component" value="Unassembled WGS sequence"/>
</dbReference>
<reference evidence="2" key="2">
    <citation type="submission" date="2020-09" db="EMBL/GenBank/DDBJ databases">
        <authorList>
            <person name="Sun Q."/>
            <person name="Ohkuma M."/>
        </authorList>
    </citation>
    <scope>NUCLEOTIDE SEQUENCE</scope>
    <source>
        <strain evidence="2">JCM 19831</strain>
    </source>
</reference>
<evidence type="ECO:0000313" key="3">
    <source>
        <dbReference type="Proteomes" id="UP000642070"/>
    </source>
</evidence>
<evidence type="ECO:0000313" key="2">
    <source>
        <dbReference type="EMBL" id="GGM67485.1"/>
    </source>
</evidence>
<sequence length="132" mass="14358">MGFMHADDLVARVRLTVDDAASAMTFYREVFDAIELRRECLVDGQIVGAELVVGRHRLVISAWDSDLTSTGWGEEFPADATDPVLRLECAESAAVLRRAVAAGARVVPPADDTHAVIIRDPVGQRWTLVDGV</sequence>
<dbReference type="InterPro" id="IPR029068">
    <property type="entry name" value="Glyas_Bleomycin-R_OHBP_Dase"/>
</dbReference>
<reference evidence="2" key="1">
    <citation type="journal article" date="2014" name="Int. J. Syst. Evol. Microbiol.">
        <title>Complete genome sequence of Corynebacterium casei LMG S-19264T (=DSM 44701T), isolated from a smear-ripened cheese.</title>
        <authorList>
            <consortium name="US DOE Joint Genome Institute (JGI-PGF)"/>
            <person name="Walter F."/>
            <person name="Albersmeier A."/>
            <person name="Kalinowski J."/>
            <person name="Ruckert C."/>
        </authorList>
    </citation>
    <scope>NUCLEOTIDE SEQUENCE</scope>
    <source>
        <strain evidence="2">JCM 19831</strain>
    </source>
</reference>
<proteinExistence type="predicted"/>
<dbReference type="PROSITE" id="PS51819">
    <property type="entry name" value="VOC"/>
    <property type="match status" value="1"/>
</dbReference>
<dbReference type="InterPro" id="IPR037523">
    <property type="entry name" value="VOC_core"/>
</dbReference>
<evidence type="ECO:0000259" key="1">
    <source>
        <dbReference type="PROSITE" id="PS51819"/>
    </source>
</evidence>
<dbReference type="SUPFAM" id="SSF54593">
    <property type="entry name" value="Glyoxalase/Bleomycin resistance protein/Dihydroxybiphenyl dioxygenase"/>
    <property type="match status" value="1"/>
</dbReference>
<keyword evidence="3" id="KW-1185">Reference proteome</keyword>
<name>A0A917X538_9ACTN</name>